<name>A0AC34R1I1_9BILA</name>
<protein>
    <submittedName>
        <fullName evidence="2">Uncharacterized protein</fullName>
    </submittedName>
</protein>
<dbReference type="WBParaSite" id="JU765_v2.g2535.t1">
    <property type="protein sequence ID" value="JU765_v2.g2535.t1"/>
    <property type="gene ID" value="JU765_v2.g2535"/>
</dbReference>
<evidence type="ECO:0000313" key="2">
    <source>
        <dbReference type="WBParaSite" id="JU765_v2.g2535.t1"/>
    </source>
</evidence>
<dbReference type="Proteomes" id="UP000887576">
    <property type="component" value="Unplaced"/>
</dbReference>
<organism evidence="1 2">
    <name type="scientific">Panagrolaimus sp. JU765</name>
    <dbReference type="NCBI Taxonomy" id="591449"/>
    <lineage>
        <taxon>Eukaryota</taxon>
        <taxon>Metazoa</taxon>
        <taxon>Ecdysozoa</taxon>
        <taxon>Nematoda</taxon>
        <taxon>Chromadorea</taxon>
        <taxon>Rhabditida</taxon>
        <taxon>Tylenchina</taxon>
        <taxon>Panagrolaimomorpha</taxon>
        <taxon>Panagrolaimoidea</taxon>
        <taxon>Panagrolaimidae</taxon>
        <taxon>Panagrolaimus</taxon>
    </lineage>
</organism>
<accession>A0AC34R1I1</accession>
<reference evidence="2" key="1">
    <citation type="submission" date="2022-11" db="UniProtKB">
        <authorList>
            <consortium name="WormBaseParasite"/>
        </authorList>
    </citation>
    <scope>IDENTIFICATION</scope>
</reference>
<evidence type="ECO:0000313" key="1">
    <source>
        <dbReference type="Proteomes" id="UP000887576"/>
    </source>
</evidence>
<proteinExistence type="predicted"/>
<sequence length="171" mass="19237">MPYLNPMEPLMDGQSRTAQTSFTNANYEPFVESGTGYVNPQEHLEPESVEDTFYDTDDSEAELTAYNELDGNCQDPFPSPRLLENQRRRLANRFRGRTGDERFSVMLVQLPDDTCMLKCMTGTVIGTLAVIVLIIVLYCMRIRENTGLPLEVDEFNVPNTAADLMDIGNGL</sequence>